<dbReference type="AlphaFoldDB" id="A0A8S1WYW1"/>
<protein>
    <submittedName>
        <fullName evidence="5">Uncharacterized protein</fullName>
    </submittedName>
</protein>
<keyword evidence="1" id="KW-0677">Repeat</keyword>
<evidence type="ECO:0000313" key="6">
    <source>
        <dbReference type="Proteomes" id="UP000683925"/>
    </source>
</evidence>
<evidence type="ECO:0000256" key="1">
    <source>
        <dbReference type="ARBA" id="ARBA00022737"/>
    </source>
</evidence>
<proteinExistence type="predicted"/>
<dbReference type="PROSITE" id="PS50005">
    <property type="entry name" value="TPR"/>
    <property type="match status" value="1"/>
</dbReference>
<dbReference type="SMART" id="SM00028">
    <property type="entry name" value="TPR"/>
    <property type="match status" value="2"/>
</dbReference>
<feature type="region of interest" description="Disordered" evidence="4">
    <location>
        <begin position="464"/>
        <end position="509"/>
    </location>
</feature>
<dbReference type="EMBL" id="CAJJDP010000098">
    <property type="protein sequence ID" value="CAD8191096.1"/>
    <property type="molecule type" value="Genomic_DNA"/>
</dbReference>
<evidence type="ECO:0000256" key="3">
    <source>
        <dbReference type="PROSITE-ProRule" id="PRU00339"/>
    </source>
</evidence>
<organism evidence="5 6">
    <name type="scientific">Paramecium octaurelia</name>
    <dbReference type="NCBI Taxonomy" id="43137"/>
    <lineage>
        <taxon>Eukaryota</taxon>
        <taxon>Sar</taxon>
        <taxon>Alveolata</taxon>
        <taxon>Ciliophora</taxon>
        <taxon>Intramacronucleata</taxon>
        <taxon>Oligohymenophorea</taxon>
        <taxon>Peniculida</taxon>
        <taxon>Parameciidae</taxon>
        <taxon>Paramecium</taxon>
    </lineage>
</organism>
<gene>
    <name evidence="5" type="ORF">POCTA_138.1.T0990032</name>
</gene>
<evidence type="ECO:0000313" key="5">
    <source>
        <dbReference type="EMBL" id="CAD8191096.1"/>
    </source>
</evidence>
<comment type="caution">
    <text evidence="5">The sequence shown here is derived from an EMBL/GenBank/DDBJ whole genome shotgun (WGS) entry which is preliminary data.</text>
</comment>
<evidence type="ECO:0000256" key="2">
    <source>
        <dbReference type="ARBA" id="ARBA00022803"/>
    </source>
</evidence>
<accession>A0A8S1WYW1</accession>
<dbReference type="OMA" id="PKQSEQY"/>
<dbReference type="OrthoDB" id="626167at2759"/>
<dbReference type="PANTHER" id="PTHR45641">
    <property type="entry name" value="TETRATRICOPEPTIDE REPEAT PROTEIN (AFU_ORTHOLOGUE AFUA_6G03870)"/>
    <property type="match status" value="1"/>
</dbReference>
<feature type="compositionally biased region" description="Basic residues" evidence="4">
    <location>
        <begin position="477"/>
        <end position="491"/>
    </location>
</feature>
<dbReference type="Proteomes" id="UP000683925">
    <property type="component" value="Unassembled WGS sequence"/>
</dbReference>
<name>A0A8S1WYW1_PAROT</name>
<feature type="compositionally biased region" description="Basic and acidic residues" evidence="4">
    <location>
        <begin position="492"/>
        <end position="509"/>
    </location>
</feature>
<feature type="repeat" description="TPR" evidence="3">
    <location>
        <begin position="646"/>
        <end position="679"/>
    </location>
</feature>
<evidence type="ECO:0000256" key="4">
    <source>
        <dbReference type="SAM" id="MobiDB-lite"/>
    </source>
</evidence>
<sequence>MKYIISSSLNQPVNGIQIISMSKFSFNVSVLQKEFLNVDHVSLKLRFNCLLVSIIYIYFKFNMQQSTQQQQRQDTVVLKEREERRFEEFFNKFSRNGTSVNFADILMFALDRSLVTNGNNFSMFLTHFDDALGDVKGERALTKPQFYFFLKQLAKKIFHNDPLHLEKMLNEILSEKSAVRDHNVEPNRIIVLDETNKRLLAETSIQAISLYERELKNIFTIYMHDNLSKGYIMLRWKEIWVQNKKMNMVSLVRFLRDAEIVPHILSIEQLEEILMKIIPPINNKEYDFFQKGHFIQIYEKNLSDCNDSDPQILIHELQLLLARISFELGLKEEGGGNQNNRKLDVEKYIRKFFGELMLFRRNENIEGPLPNLNRKLIKNLEKFTKQLLNDLSDFEEKDSSDDEPDGTDELQRIAALQGSLLFEQVSLNIPVDQVIKMLDKELPPIPPLPQQEKQMQKWDPEKRVVIGNPKPESPKNKNAKPKPAKKQQQRRKAGEPEPRKIIFEQKTEPKQSEQYIQELADKLKFEQKLISDVERGSLSDVQVAPVLIPEVLYPPNPPLDVQFLVEAAINSHNEANFVFAIQNYDDARKKWIALTGRDLTDGLELYFEFSKATVFESAGRDDLALVAYLNARQFSTKLPTNNPDKALAYCGLGSVFYNTEEYDWALRAFLKAREYRENSIGVETVDTATVYNNLGCCMYMLERNKESYGYFKLAHAILESQLGQFHPRTLTAARNINKSKNCWFENKPEFPKLWVEYAQDPFAGGKKKKKKKGKK</sequence>
<reference evidence="5" key="1">
    <citation type="submission" date="2021-01" db="EMBL/GenBank/DDBJ databases">
        <authorList>
            <consortium name="Genoscope - CEA"/>
            <person name="William W."/>
        </authorList>
    </citation>
    <scope>NUCLEOTIDE SEQUENCE</scope>
</reference>
<dbReference type="InterPro" id="IPR019734">
    <property type="entry name" value="TPR_rpt"/>
</dbReference>
<keyword evidence="6" id="KW-1185">Reference proteome</keyword>
<dbReference type="PANTHER" id="PTHR45641:SF19">
    <property type="entry name" value="NEPHROCYSTIN-3"/>
    <property type="match status" value="1"/>
</dbReference>
<keyword evidence="2 3" id="KW-0802">TPR repeat</keyword>